<gene>
    <name evidence="1" type="ORF">MEUPH1_LOCUS31004</name>
</gene>
<accession>A0AAV0YA87</accession>
<organism evidence="1 2">
    <name type="scientific">Macrosiphum euphorbiae</name>
    <name type="common">potato aphid</name>
    <dbReference type="NCBI Taxonomy" id="13131"/>
    <lineage>
        <taxon>Eukaryota</taxon>
        <taxon>Metazoa</taxon>
        <taxon>Ecdysozoa</taxon>
        <taxon>Arthropoda</taxon>
        <taxon>Hexapoda</taxon>
        <taxon>Insecta</taxon>
        <taxon>Pterygota</taxon>
        <taxon>Neoptera</taxon>
        <taxon>Paraneoptera</taxon>
        <taxon>Hemiptera</taxon>
        <taxon>Sternorrhyncha</taxon>
        <taxon>Aphidomorpha</taxon>
        <taxon>Aphidoidea</taxon>
        <taxon>Aphididae</taxon>
        <taxon>Macrosiphini</taxon>
        <taxon>Macrosiphum</taxon>
    </lineage>
</organism>
<dbReference type="EMBL" id="CARXXK010001860">
    <property type="protein sequence ID" value="CAI6377800.1"/>
    <property type="molecule type" value="Genomic_DNA"/>
</dbReference>
<proteinExistence type="predicted"/>
<sequence>MVFLINNSSTIEIDSILKDEKIIGLPKTKLEHFQEFDKELGIDNELVKKMKCFIIINMKGMAKINDDIMAVIPKIISKDVQLQFSAFGRETSGKKKLNFSSTNAFKYLQGYYIITYNRNAGFKGLKSI</sequence>
<name>A0AAV0YA87_9HEMI</name>
<protein>
    <submittedName>
        <fullName evidence="1">Uncharacterized protein</fullName>
    </submittedName>
</protein>
<keyword evidence="2" id="KW-1185">Reference proteome</keyword>
<evidence type="ECO:0000313" key="1">
    <source>
        <dbReference type="EMBL" id="CAI6377800.1"/>
    </source>
</evidence>
<dbReference type="Proteomes" id="UP001160148">
    <property type="component" value="Unassembled WGS sequence"/>
</dbReference>
<comment type="caution">
    <text evidence="1">The sequence shown here is derived from an EMBL/GenBank/DDBJ whole genome shotgun (WGS) entry which is preliminary data.</text>
</comment>
<dbReference type="AlphaFoldDB" id="A0AAV0YA87"/>
<evidence type="ECO:0000313" key="2">
    <source>
        <dbReference type="Proteomes" id="UP001160148"/>
    </source>
</evidence>
<reference evidence="1 2" key="1">
    <citation type="submission" date="2023-01" db="EMBL/GenBank/DDBJ databases">
        <authorList>
            <person name="Whitehead M."/>
        </authorList>
    </citation>
    <scope>NUCLEOTIDE SEQUENCE [LARGE SCALE GENOMIC DNA]</scope>
</reference>